<name>A0A2S7K976_9PROT</name>
<protein>
    <recommendedName>
        <fullName evidence="2">Beta-lactamase-related domain-containing protein</fullName>
    </recommendedName>
</protein>
<feature type="domain" description="Beta-lactamase-related" evidence="2">
    <location>
        <begin position="348"/>
        <end position="655"/>
    </location>
</feature>
<dbReference type="InterPro" id="IPR049511">
    <property type="entry name" value="PGH-like_rpt"/>
</dbReference>
<reference evidence="3 4" key="1">
    <citation type="submission" date="2017-12" db="EMBL/GenBank/DDBJ databases">
        <authorList>
            <person name="Hurst M.R.H."/>
        </authorList>
    </citation>
    <scope>NUCLEOTIDE SEQUENCE [LARGE SCALE GENOMIC DNA]</scope>
    <source>
        <strain evidence="3 4">SY-3-19</strain>
    </source>
</reference>
<evidence type="ECO:0000313" key="3">
    <source>
        <dbReference type="EMBL" id="PQA89057.1"/>
    </source>
</evidence>
<accession>A0A2S7K976</accession>
<dbReference type="Proteomes" id="UP000239504">
    <property type="component" value="Unassembled WGS sequence"/>
</dbReference>
<keyword evidence="4" id="KW-1185">Reference proteome</keyword>
<dbReference type="AlphaFoldDB" id="A0A2S7K976"/>
<proteinExistence type="predicted"/>
<dbReference type="PANTHER" id="PTHR46825:SF9">
    <property type="entry name" value="BETA-LACTAMASE-RELATED DOMAIN-CONTAINING PROTEIN"/>
    <property type="match status" value="1"/>
</dbReference>
<organism evidence="3 4">
    <name type="scientific">Hyphococcus luteus</name>
    <dbReference type="NCBI Taxonomy" id="2058213"/>
    <lineage>
        <taxon>Bacteria</taxon>
        <taxon>Pseudomonadati</taxon>
        <taxon>Pseudomonadota</taxon>
        <taxon>Alphaproteobacteria</taxon>
        <taxon>Parvularculales</taxon>
        <taxon>Parvularculaceae</taxon>
        <taxon>Hyphococcus</taxon>
    </lineage>
</organism>
<dbReference type="RefSeq" id="WP_104828695.1">
    <property type="nucleotide sequence ID" value="NZ_PJCH01000003.1"/>
</dbReference>
<evidence type="ECO:0000313" key="4">
    <source>
        <dbReference type="Proteomes" id="UP000239504"/>
    </source>
</evidence>
<keyword evidence="1" id="KW-0732">Signal</keyword>
<dbReference type="EMBL" id="PJCH01000003">
    <property type="protein sequence ID" value="PQA89057.1"/>
    <property type="molecule type" value="Genomic_DNA"/>
</dbReference>
<dbReference type="InterPro" id="IPR050491">
    <property type="entry name" value="AmpC-like"/>
</dbReference>
<dbReference type="Pfam" id="PF00144">
    <property type="entry name" value="Beta-lactamase"/>
    <property type="match status" value="1"/>
</dbReference>
<dbReference type="SUPFAM" id="SSF56601">
    <property type="entry name" value="beta-lactamase/transpeptidase-like"/>
    <property type="match status" value="1"/>
</dbReference>
<dbReference type="InterPro" id="IPR012338">
    <property type="entry name" value="Beta-lactam/transpept-like"/>
</dbReference>
<dbReference type="Gene3D" id="3.40.710.10">
    <property type="entry name" value="DD-peptidase/beta-lactamase superfamily"/>
    <property type="match status" value="1"/>
</dbReference>
<dbReference type="OrthoDB" id="113033at2"/>
<feature type="signal peptide" evidence="1">
    <location>
        <begin position="1"/>
        <end position="19"/>
    </location>
</feature>
<evidence type="ECO:0000256" key="1">
    <source>
        <dbReference type="SAM" id="SignalP"/>
    </source>
</evidence>
<comment type="caution">
    <text evidence="3">The sequence shown here is derived from an EMBL/GenBank/DDBJ whole genome shotgun (WGS) entry which is preliminary data.</text>
</comment>
<gene>
    <name evidence="3" type="ORF">CW354_03660</name>
</gene>
<evidence type="ECO:0000259" key="2">
    <source>
        <dbReference type="Pfam" id="PF00144"/>
    </source>
</evidence>
<feature type="chain" id="PRO_5015772324" description="Beta-lactamase-related domain-containing protein" evidence="1">
    <location>
        <begin position="20"/>
        <end position="673"/>
    </location>
</feature>
<dbReference type="InterPro" id="IPR001466">
    <property type="entry name" value="Beta-lactam-related"/>
</dbReference>
<dbReference type="PANTHER" id="PTHR46825">
    <property type="entry name" value="D-ALANYL-D-ALANINE-CARBOXYPEPTIDASE/ENDOPEPTIDASE AMPH"/>
    <property type="match status" value="1"/>
</dbReference>
<sequence length="673" mass="74482">MLTVLAALAASSIMTTAEAQTASDDANPDTSAETIVTAQIRTQPQREIRPAPSRTIAPRRAVIATLANTEFHDPVSTGWYIGYGLTSSRYNDLWTSYKNRGFVPIDIETDRIGRNTRYAGLWQKNEDGRGWVSYRNLTSSGFHDKWEEYKNKGYRPIDQDTVVINGSVRYSLIMVENKEGVKWISNRNLTSEQFSQKFNQFKGDYMPIDVDAVEINGDMRYSIIWMENKANTAWAEYRDMSPNSYGQKFQQFRSNGYRVADLDCYESGGNLRYAAIWEKNKPGRAWAARREMSATGLRNWWKKYADQGMRIIDIEVCPAKSGGGVQYAAVWRENSSRYDWSGRKDVEKELKDYVDNSDAPSVGVAIMRNGQLLFRGGAGDADTEKGVWAHGRTIYRLASVAKAVTGTLAYDMEEAGLIDLDDRTDTIVSGLGTSHVHTVRDLVRMEGCVSHYKSDGVDDNDTQTKYSTALSALNNHMNGAIKKNGFIISGCSTGQYNYSTHSYVPAAAALEAKGGTSYANLIKTRISDPFNLDTLRVESRTSPDPSGDLAEVYAGSGRVSDSDFENVTWKAPSGGLESSSEDLARFGDAVLRNRYFPQTTRDAMWVGTSNGRAAGWTVSGVQRWKTGGQQSSDSYIVIDTNTGVTVVTLSNKRSPSIDTQVLANTVLGIANAN</sequence>
<dbReference type="Pfam" id="PF17660">
    <property type="entry name" value="BTRD1"/>
    <property type="match status" value="5"/>
</dbReference>